<organism evidence="3 4">
    <name type="scientific">Flaviramulus basaltis</name>
    <dbReference type="NCBI Taxonomy" id="369401"/>
    <lineage>
        <taxon>Bacteria</taxon>
        <taxon>Pseudomonadati</taxon>
        <taxon>Bacteroidota</taxon>
        <taxon>Flavobacteriia</taxon>
        <taxon>Flavobacteriales</taxon>
        <taxon>Flavobacteriaceae</taxon>
        <taxon>Flaviramulus</taxon>
    </lineage>
</organism>
<keyword evidence="1" id="KW-1133">Transmembrane helix</keyword>
<sequence length="208" mass="24598">MNSFLYKSCEFLIIFVLFPLSLALNYSPWIKLVIGFMGFFYVIYVLLRVEKEKLKIAPNLKWNLFWKETFIKLFVIGLITSFFVNLTNKEALFNVLLNKPKLWFFILFIYSLFSVYPQELIYRTFFFKRYKNVFKNTNFLIFINAIVFCLAHIFFKNLLVIILTFLGGILFAITYNKTQSTLLVSIEHAIYGCWLFTVGMGDMLGFPT</sequence>
<dbReference type="GO" id="GO:0080120">
    <property type="term" value="P:CAAX-box protein maturation"/>
    <property type="evidence" value="ECO:0007669"/>
    <property type="project" value="UniProtKB-ARBA"/>
</dbReference>
<dbReference type="RefSeq" id="WP_072403233.1">
    <property type="nucleotide sequence ID" value="NZ_FPKV01000004.1"/>
</dbReference>
<keyword evidence="3" id="KW-0645">Protease</keyword>
<name>A0A1K2IPA5_9FLAO</name>
<dbReference type="EMBL" id="FPKV01000004">
    <property type="protein sequence ID" value="SFZ94277.1"/>
    <property type="molecule type" value="Genomic_DNA"/>
</dbReference>
<keyword evidence="1" id="KW-0812">Transmembrane</keyword>
<keyword evidence="4" id="KW-1185">Reference proteome</keyword>
<dbReference type="AlphaFoldDB" id="A0A1K2IPA5"/>
<feature type="transmembrane region" description="Helical" evidence="1">
    <location>
        <begin position="33"/>
        <end position="49"/>
    </location>
</feature>
<feature type="transmembrane region" description="Helical" evidence="1">
    <location>
        <begin position="133"/>
        <end position="153"/>
    </location>
</feature>
<feature type="transmembrane region" description="Helical" evidence="1">
    <location>
        <begin position="70"/>
        <end position="87"/>
    </location>
</feature>
<dbReference type="GO" id="GO:0004175">
    <property type="term" value="F:endopeptidase activity"/>
    <property type="evidence" value="ECO:0007669"/>
    <property type="project" value="UniProtKB-ARBA"/>
</dbReference>
<feature type="transmembrane region" description="Helical" evidence="1">
    <location>
        <begin position="159"/>
        <end position="176"/>
    </location>
</feature>
<evidence type="ECO:0000313" key="4">
    <source>
        <dbReference type="Proteomes" id="UP000182544"/>
    </source>
</evidence>
<dbReference type="Pfam" id="PF02517">
    <property type="entry name" value="Rce1-like"/>
    <property type="match status" value="1"/>
</dbReference>
<feature type="transmembrane region" description="Helical" evidence="1">
    <location>
        <begin position="102"/>
        <end position="121"/>
    </location>
</feature>
<accession>A0A1K2IPA5</accession>
<dbReference type="STRING" id="369401.SAMN05428642_10441"/>
<evidence type="ECO:0000259" key="2">
    <source>
        <dbReference type="Pfam" id="PF02517"/>
    </source>
</evidence>
<proteinExistence type="predicted"/>
<reference evidence="3 4" key="1">
    <citation type="submission" date="2016-10" db="EMBL/GenBank/DDBJ databases">
        <authorList>
            <person name="de Groot N.N."/>
        </authorList>
    </citation>
    <scope>NUCLEOTIDE SEQUENCE [LARGE SCALE GENOMIC DNA]</scope>
    <source>
        <strain evidence="3 4">DSM 18180</strain>
    </source>
</reference>
<feature type="domain" description="CAAX prenyl protease 2/Lysostaphin resistance protein A-like" evidence="2">
    <location>
        <begin position="102"/>
        <end position="191"/>
    </location>
</feature>
<keyword evidence="1" id="KW-0472">Membrane</keyword>
<feature type="transmembrane region" description="Helical" evidence="1">
    <location>
        <begin position="188"/>
        <end position="206"/>
    </location>
</feature>
<dbReference type="Proteomes" id="UP000182544">
    <property type="component" value="Unassembled WGS sequence"/>
</dbReference>
<evidence type="ECO:0000256" key="1">
    <source>
        <dbReference type="SAM" id="Phobius"/>
    </source>
</evidence>
<keyword evidence="3" id="KW-0378">Hydrolase</keyword>
<evidence type="ECO:0000313" key="3">
    <source>
        <dbReference type="EMBL" id="SFZ94277.1"/>
    </source>
</evidence>
<dbReference type="GO" id="GO:0006508">
    <property type="term" value="P:proteolysis"/>
    <property type="evidence" value="ECO:0007669"/>
    <property type="project" value="UniProtKB-KW"/>
</dbReference>
<gene>
    <name evidence="3" type="ORF">SAMN05428642_10441</name>
</gene>
<dbReference type="OrthoDB" id="9805801at2"/>
<dbReference type="InterPro" id="IPR003675">
    <property type="entry name" value="Rce1/LyrA-like_dom"/>
</dbReference>
<protein>
    <submittedName>
        <fullName evidence="3">CAAX protease self-immunity</fullName>
    </submittedName>
</protein>